<evidence type="ECO:0000256" key="1">
    <source>
        <dbReference type="SAM" id="Phobius"/>
    </source>
</evidence>
<evidence type="ECO:0008006" key="4">
    <source>
        <dbReference type="Google" id="ProtNLM"/>
    </source>
</evidence>
<protein>
    <recommendedName>
        <fullName evidence="4">Secreted protein</fullName>
    </recommendedName>
</protein>
<proteinExistence type="predicted"/>
<feature type="transmembrane region" description="Helical" evidence="1">
    <location>
        <begin position="215"/>
        <end position="235"/>
    </location>
</feature>
<evidence type="ECO:0000313" key="2">
    <source>
        <dbReference type="EMBL" id="CUU57132.1"/>
    </source>
</evidence>
<accession>A0A0S4QQP8</accession>
<sequence length="444" mass="47005">MVSRWSRADTPIRLRGTALFVVGWLLVAGTTMIFAASVRGDALADARNRAGEVVIEAQLVRSKVSSADAAAAASVFAHVAQTDPVHDTPEEKRAAYGTAADRSTTNGDITAAAAGVVEMRQLGVEGCPTSGPSVRGECAGTLLKTLGELIPQYVGLVNTAQAYVRTGSSTAEAYLRRASDLARQEIIPRVDSLIGIAGNEVDADFRTATDGRVDLLLVVLVAGGGTVLLGLQVYYSRRSRRVFEIRLVAATGCVLAAASLFGASALLQESRASSSVNEGYVPMTTLSQARVFASQARADENLAVLSLGVNDDSEDDWNNSLADLGEAMTVEELPAETVSQIRSNIARWQRNHDEVTRALSGTGTEFLRAARLTVGEGAAAFADLDNSFETAVSASTGRFQAHMAAAKSPVPTALGWAAGCMLFLAAILVHMGMRHRLQTYRFQR</sequence>
<organism evidence="2 3">
    <name type="scientific">Parafrankia irregularis</name>
    <dbReference type="NCBI Taxonomy" id="795642"/>
    <lineage>
        <taxon>Bacteria</taxon>
        <taxon>Bacillati</taxon>
        <taxon>Actinomycetota</taxon>
        <taxon>Actinomycetes</taxon>
        <taxon>Frankiales</taxon>
        <taxon>Frankiaceae</taxon>
        <taxon>Parafrankia</taxon>
    </lineage>
</organism>
<keyword evidence="1" id="KW-0812">Transmembrane</keyword>
<feature type="transmembrane region" description="Helical" evidence="1">
    <location>
        <begin position="247"/>
        <end position="267"/>
    </location>
</feature>
<reference evidence="3" key="1">
    <citation type="submission" date="2015-11" db="EMBL/GenBank/DDBJ databases">
        <authorList>
            <person name="Varghese N."/>
        </authorList>
    </citation>
    <scope>NUCLEOTIDE SEQUENCE [LARGE SCALE GENOMIC DNA]</scope>
    <source>
        <strain evidence="3">DSM 45899</strain>
    </source>
</reference>
<name>A0A0S4QQP8_9ACTN</name>
<dbReference type="EMBL" id="FAOZ01000010">
    <property type="protein sequence ID" value="CUU57132.1"/>
    <property type="molecule type" value="Genomic_DNA"/>
</dbReference>
<keyword evidence="3" id="KW-1185">Reference proteome</keyword>
<keyword evidence="1" id="KW-0472">Membrane</keyword>
<gene>
    <name evidence="2" type="ORF">Ga0074812_110147</name>
</gene>
<keyword evidence="1" id="KW-1133">Transmembrane helix</keyword>
<dbReference type="AlphaFoldDB" id="A0A0S4QQP8"/>
<dbReference type="Proteomes" id="UP000198802">
    <property type="component" value="Unassembled WGS sequence"/>
</dbReference>
<evidence type="ECO:0000313" key="3">
    <source>
        <dbReference type="Proteomes" id="UP000198802"/>
    </source>
</evidence>
<feature type="transmembrane region" description="Helical" evidence="1">
    <location>
        <begin position="413"/>
        <end position="433"/>
    </location>
</feature>